<sequence length="459" mass="52104">MSITNNSSNMAFGHLPNFIVSETNAEDFVDYYRCQMKLGGLTETEAKMILTLLKGLQSRSNDIDNVASLVTNALKNIDVKTIRIEELAAMIILCKYQPIESIEALIIKKACEKKTRKEGTKDVPCFATAKEIVEIIKEANSYAIAVSGENREVKRIINNKLIDRRRKSCANKMYSDKEKSYNKRVCFKCDKPGHFIANCKLMAKRIEEVDNEENLSENEDSRSLYSVVKKITSEGYGEIMIECEVIIDNQRSVIKDEDDCSSPRTLISMNHLSNRCIINKYNDVTFKGIGGIPTPIVESCEAKIKLRDRVVITTVLITELPYSLYGRKELYALGLLGKLHKEKVGKIVTINKKSNLINDKRKVMKNEFYKIFVKLTDGKLGLVKNFEAKLPIKLGAVTKIVPPRPYQCEQIIPLIEEKIRDDIKNSINETPVGCRNESPREMLNRNREGFLMKPLSKGT</sequence>
<accession>A0A0K0F043</accession>
<dbReference type="AlphaFoldDB" id="A0A0K0F043"/>
<dbReference type="PROSITE" id="PS50158">
    <property type="entry name" value="ZF_CCHC"/>
    <property type="match status" value="1"/>
</dbReference>
<dbReference type="GO" id="GO:0008270">
    <property type="term" value="F:zinc ion binding"/>
    <property type="evidence" value="ECO:0007669"/>
    <property type="project" value="UniProtKB-KW"/>
</dbReference>
<dbReference type="Gene3D" id="4.10.60.10">
    <property type="entry name" value="Zinc finger, CCHC-type"/>
    <property type="match status" value="1"/>
</dbReference>
<protein>
    <submittedName>
        <fullName evidence="4">CCHC-type domain-containing protein</fullName>
    </submittedName>
</protein>
<dbReference type="WBParaSite" id="SVE_0215500.1">
    <property type="protein sequence ID" value="SVE_0215500.1"/>
    <property type="gene ID" value="SVE_0215500"/>
</dbReference>
<evidence type="ECO:0000313" key="3">
    <source>
        <dbReference type="Proteomes" id="UP000035680"/>
    </source>
</evidence>
<dbReference type="Proteomes" id="UP000035680">
    <property type="component" value="Unassembled WGS sequence"/>
</dbReference>
<organism evidence="3 4">
    <name type="scientific">Strongyloides venezuelensis</name>
    <name type="common">Threadworm</name>
    <dbReference type="NCBI Taxonomy" id="75913"/>
    <lineage>
        <taxon>Eukaryota</taxon>
        <taxon>Metazoa</taxon>
        <taxon>Ecdysozoa</taxon>
        <taxon>Nematoda</taxon>
        <taxon>Chromadorea</taxon>
        <taxon>Rhabditida</taxon>
        <taxon>Tylenchina</taxon>
        <taxon>Panagrolaimomorpha</taxon>
        <taxon>Strongyloidoidea</taxon>
        <taxon>Strongyloididae</taxon>
        <taxon>Strongyloides</taxon>
    </lineage>
</organism>
<dbReference type="Pfam" id="PF00098">
    <property type="entry name" value="zf-CCHC"/>
    <property type="match status" value="1"/>
</dbReference>
<reference evidence="3" key="1">
    <citation type="submission" date="2014-07" db="EMBL/GenBank/DDBJ databases">
        <authorList>
            <person name="Martin A.A"/>
            <person name="De Silva N."/>
        </authorList>
    </citation>
    <scope>NUCLEOTIDE SEQUENCE</scope>
</reference>
<dbReference type="InterPro" id="IPR001878">
    <property type="entry name" value="Znf_CCHC"/>
</dbReference>
<dbReference type="InterPro" id="IPR036875">
    <property type="entry name" value="Znf_CCHC_sf"/>
</dbReference>
<evidence type="ECO:0000259" key="2">
    <source>
        <dbReference type="PROSITE" id="PS50158"/>
    </source>
</evidence>
<feature type="domain" description="CCHC-type" evidence="2">
    <location>
        <begin position="186"/>
        <end position="200"/>
    </location>
</feature>
<dbReference type="GO" id="GO:0003676">
    <property type="term" value="F:nucleic acid binding"/>
    <property type="evidence" value="ECO:0007669"/>
    <property type="project" value="InterPro"/>
</dbReference>
<keyword evidence="3" id="KW-1185">Reference proteome</keyword>
<dbReference type="SMART" id="SM00343">
    <property type="entry name" value="ZnF_C2HC"/>
    <property type="match status" value="1"/>
</dbReference>
<name>A0A0K0F043_STRVS</name>
<dbReference type="GO" id="GO:0019899">
    <property type="term" value="F:enzyme binding"/>
    <property type="evidence" value="ECO:0007669"/>
    <property type="project" value="UniProtKB-ARBA"/>
</dbReference>
<dbReference type="SUPFAM" id="SSF57756">
    <property type="entry name" value="Retrovirus zinc finger-like domains"/>
    <property type="match status" value="1"/>
</dbReference>
<reference evidence="4" key="2">
    <citation type="submission" date="2015-08" db="UniProtKB">
        <authorList>
            <consortium name="WormBaseParasite"/>
        </authorList>
    </citation>
    <scope>IDENTIFICATION</scope>
</reference>
<proteinExistence type="predicted"/>
<evidence type="ECO:0000313" key="4">
    <source>
        <dbReference type="WBParaSite" id="SVE_0215500.1"/>
    </source>
</evidence>
<keyword evidence="1" id="KW-0862">Zinc</keyword>
<evidence type="ECO:0000256" key="1">
    <source>
        <dbReference type="PROSITE-ProRule" id="PRU00047"/>
    </source>
</evidence>
<keyword evidence="1" id="KW-0479">Metal-binding</keyword>
<keyword evidence="1" id="KW-0863">Zinc-finger</keyword>